<feature type="compositionally biased region" description="Acidic residues" evidence="2">
    <location>
        <begin position="63"/>
        <end position="73"/>
    </location>
</feature>
<name>C1BMQ5_CALRO</name>
<proteinExistence type="evidence at transcript level"/>
<organism evidence="3">
    <name type="scientific">Caligus rogercresseyi</name>
    <name type="common">Sea louse</name>
    <dbReference type="NCBI Taxonomy" id="217165"/>
    <lineage>
        <taxon>Eukaryota</taxon>
        <taxon>Metazoa</taxon>
        <taxon>Ecdysozoa</taxon>
        <taxon>Arthropoda</taxon>
        <taxon>Crustacea</taxon>
        <taxon>Multicrustacea</taxon>
        <taxon>Hexanauplia</taxon>
        <taxon>Copepoda</taxon>
        <taxon>Siphonostomatoida</taxon>
        <taxon>Caligidae</taxon>
        <taxon>Caligus</taxon>
    </lineage>
</organism>
<dbReference type="EMBL" id="BT075884">
    <property type="protein sequence ID" value="ACO10308.1"/>
    <property type="molecule type" value="mRNA"/>
</dbReference>
<comment type="similarity">
    <text evidence="1">Belongs to the CDC123 family.</text>
</comment>
<keyword evidence="3" id="KW-0132">Cell division</keyword>
<feature type="region of interest" description="Disordered" evidence="2">
    <location>
        <begin position="55"/>
        <end position="79"/>
    </location>
</feature>
<dbReference type="GO" id="GO:0005737">
    <property type="term" value="C:cytoplasm"/>
    <property type="evidence" value="ECO:0007669"/>
    <property type="project" value="TreeGrafter"/>
</dbReference>
<dbReference type="PANTHER" id="PTHR15323">
    <property type="entry name" value="D123 PROTEIN"/>
    <property type="match status" value="1"/>
</dbReference>
<gene>
    <name evidence="3" type="primary">CD123</name>
</gene>
<evidence type="ECO:0000256" key="2">
    <source>
        <dbReference type="SAM" id="MobiDB-lite"/>
    </source>
</evidence>
<reference evidence="3" key="1">
    <citation type="submission" date="2009-03" db="EMBL/GenBank/DDBJ databases">
        <title>Caligus rogercresseyi ESTs and full-length cDNAs.</title>
        <authorList>
            <person name="Yasuike M."/>
            <person name="von Schalburg K."/>
            <person name="Cooper G."/>
            <person name="Leong J."/>
            <person name="Jones S.R.M."/>
            <person name="Koop B.F."/>
        </authorList>
    </citation>
    <scope>NUCLEOTIDE SEQUENCE</scope>
    <source>
        <tissue evidence="3">Whole tissue</tissue>
    </source>
</reference>
<dbReference type="GO" id="GO:0051301">
    <property type="term" value="P:cell division"/>
    <property type="evidence" value="ECO:0007669"/>
    <property type="project" value="UniProtKB-KW"/>
</dbReference>
<dbReference type="AlphaFoldDB" id="C1BMQ5"/>
<evidence type="ECO:0000256" key="1">
    <source>
        <dbReference type="ARBA" id="ARBA00011047"/>
    </source>
</evidence>
<evidence type="ECO:0000313" key="3">
    <source>
        <dbReference type="EMBL" id="ACO10308.1"/>
    </source>
</evidence>
<accession>C1BMQ5</accession>
<dbReference type="PANTHER" id="PTHR15323:SF6">
    <property type="entry name" value="CELL DIVISION CYCLE PROTEIN 123 HOMOLOG"/>
    <property type="match status" value="1"/>
</dbReference>
<sequence>MLISEVQACDISSWYESYKDLTYPTTLLPLPKAVLEYLKEDSSLILPSECDSEGYFDQNSSDSECELEDEGSEEGPRPSFPEFSTALQEVLKQGTGKFFIKLNWSSPRDAHWVSSSGLLCKTLTDVYLLLKSSHFILHDLTNPFKDCQKNSEEEKNAALQGSQYVLALREWSSINPGHEFRCFVRGGNLIGISQRDPTSFYDYILRQETSIKRSILNFFESRLRDFPLQSFVFDVVSSSKGGITLMDFNPFGPTTDGLLFEWEELLNYEEGTELSEVEFRCIREERGIRSDTIRMYSLPTDVIDIANGTDRDKLISFLELQAEMQNKKT</sequence>
<dbReference type="Pfam" id="PF07065">
    <property type="entry name" value="D123"/>
    <property type="match status" value="1"/>
</dbReference>
<protein>
    <submittedName>
        <fullName evidence="3">Cell division cycle protein 123 homolog</fullName>
    </submittedName>
</protein>
<dbReference type="InterPro" id="IPR009772">
    <property type="entry name" value="CDC123"/>
</dbReference>
<keyword evidence="3" id="KW-0131">Cell cycle</keyword>